<dbReference type="InterPro" id="IPR017853">
    <property type="entry name" value="GH"/>
</dbReference>
<keyword evidence="4" id="KW-1185">Reference proteome</keyword>
<dbReference type="EMBL" id="JAEHOE010000032">
    <property type="protein sequence ID" value="KAG2494253.1"/>
    <property type="molecule type" value="Genomic_DNA"/>
</dbReference>
<dbReference type="Gene3D" id="2.60.40.1180">
    <property type="entry name" value="Golgi alpha-mannosidase II"/>
    <property type="match status" value="1"/>
</dbReference>
<feature type="region of interest" description="Disordered" evidence="2">
    <location>
        <begin position="900"/>
        <end position="931"/>
    </location>
</feature>
<dbReference type="Gene3D" id="3.20.20.80">
    <property type="entry name" value="Glycosidases"/>
    <property type="match status" value="1"/>
</dbReference>
<proteinExistence type="inferred from homology"/>
<dbReference type="AlphaFoldDB" id="A0A835Y1L5"/>
<dbReference type="OrthoDB" id="204980at2759"/>
<feature type="compositionally biased region" description="Low complexity" evidence="2">
    <location>
        <begin position="35"/>
        <end position="50"/>
    </location>
</feature>
<reference evidence="3" key="1">
    <citation type="journal article" date="2020" name="bioRxiv">
        <title>Comparative genomics of Chlamydomonas.</title>
        <authorList>
            <person name="Craig R.J."/>
            <person name="Hasan A.R."/>
            <person name="Ness R.W."/>
            <person name="Keightley P.D."/>
        </authorList>
    </citation>
    <scope>NUCLEOTIDE SEQUENCE</scope>
    <source>
        <strain evidence="3">CCAP 11/70</strain>
    </source>
</reference>
<feature type="compositionally biased region" description="Low complexity" evidence="2">
    <location>
        <begin position="911"/>
        <end position="931"/>
    </location>
</feature>
<dbReference type="PANTHER" id="PTHR43002">
    <property type="entry name" value="GLYCOGEN DEBRANCHING ENZYME"/>
    <property type="match status" value="1"/>
</dbReference>
<evidence type="ECO:0000256" key="1">
    <source>
        <dbReference type="ARBA" id="ARBA00008061"/>
    </source>
</evidence>
<dbReference type="InterPro" id="IPR013780">
    <property type="entry name" value="Glyco_hydro_b"/>
</dbReference>
<dbReference type="InterPro" id="IPR014756">
    <property type="entry name" value="Ig_E-set"/>
</dbReference>
<evidence type="ECO:0000313" key="4">
    <source>
        <dbReference type="Proteomes" id="UP000612055"/>
    </source>
</evidence>
<organism evidence="3 4">
    <name type="scientific">Edaphochlamys debaryana</name>
    <dbReference type="NCBI Taxonomy" id="47281"/>
    <lineage>
        <taxon>Eukaryota</taxon>
        <taxon>Viridiplantae</taxon>
        <taxon>Chlorophyta</taxon>
        <taxon>core chlorophytes</taxon>
        <taxon>Chlorophyceae</taxon>
        <taxon>CS clade</taxon>
        <taxon>Chlamydomonadales</taxon>
        <taxon>Chlamydomonadales incertae sedis</taxon>
        <taxon>Edaphochlamys</taxon>
    </lineage>
</organism>
<dbReference type="Proteomes" id="UP000612055">
    <property type="component" value="Unassembled WGS sequence"/>
</dbReference>
<dbReference type="Gene3D" id="2.60.40.10">
    <property type="entry name" value="Immunoglobulins"/>
    <property type="match status" value="1"/>
</dbReference>
<comment type="caution">
    <text evidence="3">The sequence shown here is derived from an EMBL/GenBank/DDBJ whole genome shotgun (WGS) entry which is preliminary data.</text>
</comment>
<feature type="region of interest" description="Disordered" evidence="2">
    <location>
        <begin position="1"/>
        <end position="54"/>
    </location>
</feature>
<dbReference type="SUPFAM" id="SSF51011">
    <property type="entry name" value="Glycosyl hydrolase domain"/>
    <property type="match status" value="1"/>
</dbReference>
<name>A0A835Y1L5_9CHLO</name>
<dbReference type="CDD" id="cd02856">
    <property type="entry name" value="E_set_GDE_Isoamylase_N"/>
    <property type="match status" value="1"/>
</dbReference>
<dbReference type="InterPro" id="IPR013783">
    <property type="entry name" value="Ig-like_fold"/>
</dbReference>
<feature type="compositionally biased region" description="Polar residues" evidence="2">
    <location>
        <begin position="17"/>
        <end position="26"/>
    </location>
</feature>
<gene>
    <name evidence="3" type="ORF">HYH03_007608</name>
</gene>
<protein>
    <submittedName>
        <fullName evidence="3">Uncharacterized protein</fullName>
    </submittedName>
</protein>
<evidence type="ECO:0000313" key="3">
    <source>
        <dbReference type="EMBL" id="KAG2494253.1"/>
    </source>
</evidence>
<dbReference type="InterPro" id="IPR044505">
    <property type="entry name" value="GlgX_Isoamylase_N_E_set"/>
</dbReference>
<evidence type="ECO:0000256" key="2">
    <source>
        <dbReference type="SAM" id="MobiDB-lite"/>
    </source>
</evidence>
<dbReference type="SUPFAM" id="SSF81296">
    <property type="entry name" value="E set domains"/>
    <property type="match status" value="1"/>
</dbReference>
<dbReference type="SUPFAM" id="SSF51445">
    <property type="entry name" value="(Trans)glycosidases"/>
    <property type="match status" value="1"/>
</dbReference>
<sequence>MMLKGSLQSLAGRRTRSAASAPNQAVSAPAMVPRSPSAAPGATPAASPSALRSSTLPGCRAPIVASRGSSPAPSWVCSAVNTLERVDTSVGRYRCHSRDGAIVDAVTEARDGKLIVRITADYSNVPGKAPKGPLQLHWGMFRASGSKWHHPKEAVPPDSALEAGGSGAMRTAMTWDARAGAWALRFEVPARLAPLHLAFALYQPELDKFDTPLRALHFCIPLGMSPGAPQVLGASVVSVTPGGDPRDASCAVNFAVFSRHATSVQLCLVRVKGPSAERNGVAPGVLQGQSVLEIMLDPLTHRTGDVWHICVHGLKDLETLCWAWRADGEILWENGKRFHPGFMLCDPYATRAVPVLLPEGAHKAAPRLPPAGAGGTGGEPVLLGSLSAFVQPAFDWQGFHQAVRGGQSRVKPLEEGVVVEVDVGSFTSGPEAEASVPPEHRGKYLGVLDRLDSLKAVGATTVLLSPVTLGAPSLSGRSPLSLLSPDTAYAVGGPLAAAEELKTLIRGLHQAGMEVLMQVEFCVTAEGGDASAGRLQGLRGLDHAVYYRDGLDAPVLNCGHPVVRKLVVDSLRHWAGEYRVEGFCVRSAENIAQDKFGSVLDNPPLAEELCGDPLLRNLKLVAAVGNPALLPRQAERGFPHWGLWLQLNDRFTSDLSNYLAASSRGQLSNVATRLTGSADLFSARWDAGLPGGLAVGRRPAFGLNAVAPLGDKALPEHLADVYFGGDQIRANAVARSLLVAQFVSAGQPLVAASTAAAPGMAALMAALSAVRRGYRPLLCPPSLTSPDRELTWHSPYGSGEPDWTGANPDPYANVLVLTVGGGPARPGHMIGLVINPQSEAYTVTLPRPPPGSVWRLLVDTARPVPTVQAPGSASLGTVLADQGSYGIGSYATILMDAVPQAGAASPPPSAGPSRAGTPPAGYGAAPSGRRP</sequence>
<accession>A0A835Y1L5</accession>
<comment type="similarity">
    <text evidence="1">Belongs to the glycosyl hydrolase 13 family.</text>
</comment>